<name>A0A2P2QDS6_RHIMU</name>
<sequence length="58" mass="7003">MFTINRTIKILQRKTSLLNDQKRRLKSCNPHQSIYLKFISLLHCQPHLCPQKIPLWPY</sequence>
<reference evidence="1" key="1">
    <citation type="submission" date="2018-02" db="EMBL/GenBank/DDBJ databases">
        <title>Rhizophora mucronata_Transcriptome.</title>
        <authorList>
            <person name="Meera S.P."/>
            <person name="Sreeshan A."/>
            <person name="Augustine A."/>
        </authorList>
    </citation>
    <scope>NUCLEOTIDE SEQUENCE</scope>
    <source>
        <tissue evidence="1">Leaf</tissue>
    </source>
</reference>
<dbReference type="EMBL" id="GGEC01084657">
    <property type="protein sequence ID" value="MBX65141.1"/>
    <property type="molecule type" value="Transcribed_RNA"/>
</dbReference>
<dbReference type="AlphaFoldDB" id="A0A2P2QDS6"/>
<accession>A0A2P2QDS6</accession>
<evidence type="ECO:0000313" key="1">
    <source>
        <dbReference type="EMBL" id="MBX65141.1"/>
    </source>
</evidence>
<protein>
    <submittedName>
        <fullName evidence="1">Uncharacterized protein</fullName>
    </submittedName>
</protein>
<proteinExistence type="predicted"/>
<organism evidence="1">
    <name type="scientific">Rhizophora mucronata</name>
    <name type="common">Asiatic mangrove</name>
    <dbReference type="NCBI Taxonomy" id="61149"/>
    <lineage>
        <taxon>Eukaryota</taxon>
        <taxon>Viridiplantae</taxon>
        <taxon>Streptophyta</taxon>
        <taxon>Embryophyta</taxon>
        <taxon>Tracheophyta</taxon>
        <taxon>Spermatophyta</taxon>
        <taxon>Magnoliopsida</taxon>
        <taxon>eudicotyledons</taxon>
        <taxon>Gunneridae</taxon>
        <taxon>Pentapetalae</taxon>
        <taxon>rosids</taxon>
        <taxon>fabids</taxon>
        <taxon>Malpighiales</taxon>
        <taxon>Rhizophoraceae</taxon>
        <taxon>Rhizophora</taxon>
    </lineage>
</organism>